<accession>A0A379FHT9</accession>
<organism evidence="1 2">
    <name type="scientific">Proteus mirabilis</name>
    <dbReference type="NCBI Taxonomy" id="584"/>
    <lineage>
        <taxon>Bacteria</taxon>
        <taxon>Pseudomonadati</taxon>
        <taxon>Pseudomonadota</taxon>
        <taxon>Gammaproteobacteria</taxon>
        <taxon>Enterobacterales</taxon>
        <taxon>Morganellaceae</taxon>
        <taxon>Proteus</taxon>
    </lineage>
</organism>
<dbReference type="InterPro" id="IPR043134">
    <property type="entry name" value="GTP-CH-I_N"/>
</dbReference>
<keyword evidence="1" id="KW-0378">Hydrolase</keyword>
<reference evidence="1 2" key="1">
    <citation type="submission" date="2018-06" db="EMBL/GenBank/DDBJ databases">
        <authorList>
            <consortium name="Pathogen Informatics"/>
            <person name="Doyle S."/>
        </authorList>
    </citation>
    <scope>NUCLEOTIDE SEQUENCE [LARGE SCALE GENOMIC DNA]</scope>
    <source>
        <strain evidence="1 2">NCTC11938</strain>
    </source>
</reference>
<dbReference type="EC" id="3.5.4.16" evidence="1"/>
<sequence>MTEVMKLLNLDLSDDSLAETPHRIAKMYVDEIFSGLDYHNFPKITLIEIKCRLMKWSLFVTSH</sequence>
<evidence type="ECO:0000313" key="1">
    <source>
        <dbReference type="EMBL" id="SUC19335.1"/>
    </source>
</evidence>
<proteinExistence type="predicted"/>
<dbReference type="AlphaFoldDB" id="A0A379FHT9"/>
<dbReference type="EMBL" id="UGTS01000004">
    <property type="protein sequence ID" value="SUC19335.1"/>
    <property type="molecule type" value="Genomic_DNA"/>
</dbReference>
<name>A0A379FHT9_PROMI</name>
<evidence type="ECO:0000313" key="2">
    <source>
        <dbReference type="Proteomes" id="UP000254191"/>
    </source>
</evidence>
<protein>
    <submittedName>
        <fullName evidence="1">GTP cyclohydrolase I</fullName>
        <ecNumber evidence="1">3.5.4.16</ecNumber>
    </submittedName>
</protein>
<dbReference type="Proteomes" id="UP000254191">
    <property type="component" value="Unassembled WGS sequence"/>
</dbReference>
<dbReference type="GO" id="GO:0003934">
    <property type="term" value="F:GTP cyclohydrolase I activity"/>
    <property type="evidence" value="ECO:0007669"/>
    <property type="project" value="UniProtKB-EC"/>
</dbReference>
<dbReference type="Gene3D" id="1.10.286.10">
    <property type="match status" value="1"/>
</dbReference>
<gene>
    <name evidence="1" type="primary">folE_2</name>
    <name evidence="1" type="ORF">NCTC11938_01227</name>
</gene>
<dbReference type="SUPFAM" id="SSF55620">
    <property type="entry name" value="Tetrahydrobiopterin biosynthesis enzymes-like"/>
    <property type="match status" value="1"/>
</dbReference>